<feature type="transmembrane region" description="Helical" evidence="2">
    <location>
        <begin position="142"/>
        <end position="166"/>
    </location>
</feature>
<dbReference type="InterPro" id="IPR052710">
    <property type="entry name" value="CAAX_protease"/>
</dbReference>
<keyword evidence="2" id="KW-0472">Membrane</keyword>
<organism evidence="4 5">
    <name type="scientific">Lentilactobacillus rapi</name>
    <dbReference type="NCBI Taxonomy" id="481723"/>
    <lineage>
        <taxon>Bacteria</taxon>
        <taxon>Bacillati</taxon>
        <taxon>Bacillota</taxon>
        <taxon>Bacilli</taxon>
        <taxon>Lactobacillales</taxon>
        <taxon>Lactobacillaceae</taxon>
        <taxon>Lentilactobacillus</taxon>
    </lineage>
</organism>
<feature type="transmembrane region" description="Helical" evidence="2">
    <location>
        <begin position="178"/>
        <end position="197"/>
    </location>
</feature>
<gene>
    <name evidence="4" type="ORF">LRA02_08220</name>
</gene>
<dbReference type="PANTHER" id="PTHR36435">
    <property type="entry name" value="SLR1288 PROTEIN"/>
    <property type="match status" value="1"/>
</dbReference>
<reference evidence="4 5" key="1">
    <citation type="submission" date="2019-07" db="EMBL/GenBank/DDBJ databases">
        <title>Whole genome shotgun sequence of Lactobacillus rapi NBRC 109618.</title>
        <authorList>
            <person name="Hosoyama A."/>
            <person name="Uohara A."/>
            <person name="Ohji S."/>
            <person name="Ichikawa N."/>
        </authorList>
    </citation>
    <scope>NUCLEOTIDE SEQUENCE [LARGE SCALE GENOMIC DNA]</scope>
    <source>
        <strain evidence="4 5">NBRC 109618</strain>
    </source>
</reference>
<proteinExistence type="inferred from homology"/>
<sequence length="214" mass="24479">MSESRNLTKYWLVILVFILTHYSTALFIGHAKLTINTALFLNLVMESVDVLIAIFLLRQDLKTDLKPFRANHKRQLWLTIITGFIAMMIVAILIIHFYPHPNVNEQSIDSIRAVHPFLMVIYLSILAPILEELTFRKSLIQVLFTFYNSPTWAVIGSSILFGLAHWDFTRTSLFTPPELIGVFGRIALGIILGVVYLRTKSIYSSMILHGLFNL</sequence>
<dbReference type="STRING" id="1423795.FD12_GL000044"/>
<dbReference type="Pfam" id="PF02517">
    <property type="entry name" value="Rce1-like"/>
    <property type="match status" value="1"/>
</dbReference>
<keyword evidence="2" id="KW-1133">Transmembrane helix</keyword>
<dbReference type="EMBL" id="BKAM01000006">
    <property type="protein sequence ID" value="GEP71954.1"/>
    <property type="molecule type" value="Genomic_DNA"/>
</dbReference>
<feature type="domain" description="CAAX prenyl protease 2/Lysostaphin resistance protein A-like" evidence="3">
    <location>
        <begin position="115"/>
        <end position="214"/>
    </location>
</feature>
<feature type="transmembrane region" description="Helical" evidence="2">
    <location>
        <begin position="77"/>
        <end position="98"/>
    </location>
</feature>
<protein>
    <recommendedName>
        <fullName evidence="3">CAAX prenyl protease 2/Lysostaphin resistance protein A-like domain-containing protein</fullName>
    </recommendedName>
</protein>
<dbReference type="Proteomes" id="UP000321569">
    <property type="component" value="Unassembled WGS sequence"/>
</dbReference>
<evidence type="ECO:0000313" key="5">
    <source>
        <dbReference type="Proteomes" id="UP000321569"/>
    </source>
</evidence>
<dbReference type="GO" id="GO:0080120">
    <property type="term" value="P:CAAX-box protein maturation"/>
    <property type="evidence" value="ECO:0007669"/>
    <property type="project" value="UniProtKB-ARBA"/>
</dbReference>
<dbReference type="InterPro" id="IPR003675">
    <property type="entry name" value="Rce1/LyrA-like_dom"/>
</dbReference>
<comment type="caution">
    <text evidence="4">The sequence shown here is derived from an EMBL/GenBank/DDBJ whole genome shotgun (WGS) entry which is preliminary data.</text>
</comment>
<evidence type="ECO:0000256" key="1">
    <source>
        <dbReference type="ARBA" id="ARBA00009067"/>
    </source>
</evidence>
<feature type="transmembrane region" description="Helical" evidence="2">
    <location>
        <begin position="37"/>
        <end position="57"/>
    </location>
</feature>
<keyword evidence="2" id="KW-0812">Transmembrane</keyword>
<comment type="similarity">
    <text evidence="1">Belongs to the UPF0177 family.</text>
</comment>
<feature type="transmembrane region" description="Helical" evidence="2">
    <location>
        <begin position="110"/>
        <end position="130"/>
    </location>
</feature>
<name>A0A512PL67_9LACO</name>
<evidence type="ECO:0000256" key="2">
    <source>
        <dbReference type="SAM" id="Phobius"/>
    </source>
</evidence>
<dbReference type="GO" id="GO:0004175">
    <property type="term" value="F:endopeptidase activity"/>
    <property type="evidence" value="ECO:0007669"/>
    <property type="project" value="UniProtKB-ARBA"/>
</dbReference>
<dbReference type="AlphaFoldDB" id="A0A512PL67"/>
<evidence type="ECO:0000313" key="4">
    <source>
        <dbReference type="EMBL" id="GEP71954.1"/>
    </source>
</evidence>
<feature type="transmembrane region" description="Helical" evidence="2">
    <location>
        <begin position="12"/>
        <end position="31"/>
    </location>
</feature>
<evidence type="ECO:0000259" key="3">
    <source>
        <dbReference type="Pfam" id="PF02517"/>
    </source>
</evidence>
<accession>A0A512PL67</accession>
<dbReference type="PANTHER" id="PTHR36435:SF1">
    <property type="entry name" value="CAAX AMINO TERMINAL PROTEASE FAMILY PROTEIN"/>
    <property type="match status" value="1"/>
</dbReference>
<dbReference type="RefSeq" id="WP_056981284.1">
    <property type="nucleotide sequence ID" value="NZ_BKAM01000006.1"/>
</dbReference>